<dbReference type="PANTHER" id="PTHR45842">
    <property type="entry name" value="SYNAPTIC ADHESION-LIKE MOLECULE SALM"/>
    <property type="match status" value="1"/>
</dbReference>
<dbReference type="SMART" id="SM00082">
    <property type="entry name" value="LRRCT"/>
    <property type="match status" value="1"/>
</dbReference>
<comment type="subcellular location">
    <subcellularLocation>
        <location evidence="1">Membrane</location>
    </subcellularLocation>
</comment>
<dbReference type="GO" id="GO:0016020">
    <property type="term" value="C:membrane"/>
    <property type="evidence" value="ECO:0007669"/>
    <property type="project" value="UniProtKB-SubCell"/>
</dbReference>
<dbReference type="Pfam" id="PF00560">
    <property type="entry name" value="LRR_1"/>
    <property type="match status" value="1"/>
</dbReference>
<dbReference type="FunFam" id="2.60.40.10:FF:000032">
    <property type="entry name" value="palladin isoform X1"/>
    <property type="match status" value="1"/>
</dbReference>
<dbReference type="Gene3D" id="3.80.10.10">
    <property type="entry name" value="Ribonuclease Inhibitor"/>
    <property type="match status" value="1"/>
</dbReference>
<dbReference type="SUPFAM" id="SSF48113">
    <property type="entry name" value="Heme-dependent peroxidases"/>
    <property type="match status" value="1"/>
</dbReference>
<dbReference type="STRING" id="195883.A0A482WKN7"/>
<dbReference type="Gene3D" id="1.10.640.10">
    <property type="entry name" value="Haem peroxidase domain superfamily, animal type"/>
    <property type="match status" value="1"/>
</dbReference>
<dbReference type="EMBL" id="QKKF02032671">
    <property type="protein sequence ID" value="RZF34069.1"/>
    <property type="molecule type" value="Genomic_DNA"/>
</dbReference>
<dbReference type="InterPro" id="IPR050467">
    <property type="entry name" value="LRFN"/>
</dbReference>
<evidence type="ECO:0000256" key="9">
    <source>
        <dbReference type="SAM" id="MobiDB-lite"/>
    </source>
</evidence>
<dbReference type="SMART" id="SM00409">
    <property type="entry name" value="IG"/>
    <property type="match status" value="3"/>
</dbReference>
<evidence type="ECO:0000256" key="3">
    <source>
        <dbReference type="ARBA" id="ARBA00022729"/>
    </source>
</evidence>
<dbReference type="PROSITE" id="PS51450">
    <property type="entry name" value="LRR"/>
    <property type="match status" value="3"/>
</dbReference>
<dbReference type="GO" id="GO:0071944">
    <property type="term" value="C:cell periphery"/>
    <property type="evidence" value="ECO:0007669"/>
    <property type="project" value="UniProtKB-ARBA"/>
</dbReference>
<feature type="domain" description="Ig-like" evidence="10">
    <location>
        <begin position="388"/>
        <end position="474"/>
    </location>
</feature>
<dbReference type="FunCoup" id="A0A482WKN7">
    <property type="interactions" value="39"/>
</dbReference>
<dbReference type="SMR" id="A0A482WKN7"/>
<dbReference type="GO" id="GO:0006979">
    <property type="term" value="P:response to oxidative stress"/>
    <property type="evidence" value="ECO:0007669"/>
    <property type="project" value="InterPro"/>
</dbReference>
<dbReference type="InterPro" id="IPR007110">
    <property type="entry name" value="Ig-like_dom"/>
</dbReference>
<dbReference type="SMART" id="SM00365">
    <property type="entry name" value="LRR_SD22"/>
    <property type="match status" value="4"/>
</dbReference>
<dbReference type="InterPro" id="IPR036179">
    <property type="entry name" value="Ig-like_dom_sf"/>
</dbReference>
<feature type="compositionally biased region" description="Basic and acidic residues" evidence="9">
    <location>
        <begin position="1"/>
        <end position="14"/>
    </location>
</feature>
<evidence type="ECO:0000256" key="8">
    <source>
        <dbReference type="ARBA" id="ARBA00023319"/>
    </source>
</evidence>
<evidence type="ECO:0000256" key="7">
    <source>
        <dbReference type="ARBA" id="ARBA00023180"/>
    </source>
</evidence>
<feature type="region of interest" description="Disordered" evidence="9">
    <location>
        <begin position="1"/>
        <end position="41"/>
    </location>
</feature>
<dbReference type="Pfam" id="PF13855">
    <property type="entry name" value="LRR_8"/>
    <property type="match status" value="1"/>
</dbReference>
<feature type="domain" description="Ig-like" evidence="10">
    <location>
        <begin position="293"/>
        <end position="380"/>
    </location>
</feature>
<accession>A0A482WKN7</accession>
<keyword evidence="4" id="KW-0677">Repeat</keyword>
<keyword evidence="7" id="KW-0325">Glycoprotein</keyword>
<dbReference type="PROSITE" id="PS50835">
    <property type="entry name" value="IG_LIKE"/>
    <property type="match status" value="3"/>
</dbReference>
<dbReference type="InParanoid" id="A0A482WKN7"/>
<proteinExistence type="predicted"/>
<evidence type="ECO:0000256" key="1">
    <source>
        <dbReference type="ARBA" id="ARBA00004370"/>
    </source>
</evidence>
<dbReference type="SMART" id="SM00408">
    <property type="entry name" value="IGc2"/>
    <property type="match status" value="3"/>
</dbReference>
<evidence type="ECO:0000256" key="5">
    <source>
        <dbReference type="ARBA" id="ARBA00023136"/>
    </source>
</evidence>
<dbReference type="InterPro" id="IPR010255">
    <property type="entry name" value="Haem_peroxidase_sf"/>
</dbReference>
<dbReference type="InterPro" id="IPR019791">
    <property type="entry name" value="Haem_peroxidase_animal"/>
</dbReference>
<keyword evidence="6" id="KW-1015">Disulfide bond</keyword>
<dbReference type="Pfam" id="PF07679">
    <property type="entry name" value="I-set"/>
    <property type="match status" value="3"/>
</dbReference>
<keyword evidence="5" id="KW-0472">Membrane</keyword>
<dbReference type="InterPro" id="IPR013783">
    <property type="entry name" value="Ig-like_fold"/>
</dbReference>
<sequence>MERGRGVEEGDLRKLGGVVVVEEGEEEDDDDGGGGGEKSQSAGGRVAVSMMVVWCEGRIGMCLFAILSMILPMTVVSVNGQQVPCPPRCLCFKTTVRCMFLSMDKVPPIPAETTILDLRFNRIKEIPPDTFKNLSKLHTLLLNNNQLSKLQNGVFNGLQELRYLYLYKNKLKEIEDKVFQDLNKLEQLYLHFNKIEKLSSGIFSDMTNLERLFLHSNKLKHISPGAFNHLDNLKRLRLDSNALVCDCEMMWLAKLLQEKRQVTQAAATCQFPTTMEGRSLAEINDNDFHCTKPKITEEPRDVEISFGGTVFLTCRAEGDPQPKIVWMRDSNELNLADPRYTVRDDGTLMISPMSDSDLGVYECMAKNPAGEVKSRTAKMIYNKRSVLPTFVNSRKFDNKKSGSLARLRCVAEGSPAPVITWFKDGNTVTPGLRFSILEGGSTLEIRDAKESDSGLYTCLAQNQVGSAESNADVRVKGFGSRPPRILLRPYPILAPVGTSIELPCKADGDPVPVISWTRDGVKIATDKTHKISPLGSLRLYNISLQDSGLYSCIATNTLGEVFADGTLSVEDVNKEGAPGDRFATLAFQEASTEVDRAVNATIQSLFSSSSGPPTPYSLMRILRFPDATSRGLARAADVFERTLVNIKKHVIAGLKVNLTQDFEYKDLLSPSVVQTLANMSGCMTHQKSVNCSDMCFHSKYRTIEGTCNNLQHPMWGASLTGFRRLLKPIYENGFSTPVGWTKGVKYFGFEKPSARLVSTEIISTDSITPDTEITHMVMQWGQFLDHDIDHAIPSTSLESWEGLDCKKTCAYSAPCFPMEVPENDPRIHNRRCMDFIRSSAICGSGLTSVFFDTMQPREQINQLTAFIDGSQVYGFTEERSRLLRELSNDYGLLRIGITSAAGKAMLPVAGSQEVDCRRDVTESNVGCFLAGDIRVNEQVRN</sequence>
<reference evidence="11 12" key="1">
    <citation type="journal article" date="2017" name="Gigascience">
        <title>Genome sequence of the small brown planthopper, Laodelphax striatellus.</title>
        <authorList>
            <person name="Zhu J."/>
            <person name="Jiang F."/>
            <person name="Wang X."/>
            <person name="Yang P."/>
            <person name="Bao Y."/>
            <person name="Zhao W."/>
            <person name="Wang W."/>
            <person name="Lu H."/>
            <person name="Wang Q."/>
            <person name="Cui N."/>
            <person name="Li J."/>
            <person name="Chen X."/>
            <person name="Luo L."/>
            <person name="Yu J."/>
            <person name="Kang L."/>
            <person name="Cui F."/>
        </authorList>
    </citation>
    <scope>NUCLEOTIDE SEQUENCE [LARGE SCALE GENOMIC DNA]</scope>
    <source>
        <strain evidence="11">Lst14</strain>
    </source>
</reference>
<dbReference type="PANTHER" id="PTHR45842:SF12">
    <property type="entry name" value="KEKKON 5, ISOFORM A"/>
    <property type="match status" value="1"/>
</dbReference>
<dbReference type="FunFam" id="2.60.40.10:FF:000189">
    <property type="entry name" value="Neogenin isoform 3"/>
    <property type="match status" value="1"/>
</dbReference>
<dbReference type="PROSITE" id="PS50292">
    <property type="entry name" value="PEROXIDASE_3"/>
    <property type="match status" value="1"/>
</dbReference>
<feature type="compositionally biased region" description="Acidic residues" evidence="9">
    <location>
        <begin position="22"/>
        <end position="32"/>
    </location>
</feature>
<dbReference type="GO" id="GO:0020037">
    <property type="term" value="F:heme binding"/>
    <property type="evidence" value="ECO:0007669"/>
    <property type="project" value="InterPro"/>
</dbReference>
<evidence type="ECO:0000313" key="12">
    <source>
        <dbReference type="Proteomes" id="UP000291343"/>
    </source>
</evidence>
<evidence type="ECO:0000256" key="2">
    <source>
        <dbReference type="ARBA" id="ARBA00022614"/>
    </source>
</evidence>
<dbReference type="Proteomes" id="UP000291343">
    <property type="component" value="Unassembled WGS sequence"/>
</dbReference>
<keyword evidence="2" id="KW-0433">Leucine-rich repeat</keyword>
<dbReference type="InterPro" id="IPR003591">
    <property type="entry name" value="Leu-rich_rpt_typical-subtyp"/>
</dbReference>
<dbReference type="OrthoDB" id="823504at2759"/>
<dbReference type="InterPro" id="IPR000483">
    <property type="entry name" value="Cys-rich_flank_reg_C"/>
</dbReference>
<feature type="domain" description="Ig-like" evidence="10">
    <location>
        <begin position="483"/>
        <end position="568"/>
    </location>
</feature>
<keyword evidence="8" id="KW-0393">Immunoglobulin domain</keyword>
<keyword evidence="12" id="KW-1185">Reference proteome</keyword>
<dbReference type="Gene3D" id="2.60.40.10">
    <property type="entry name" value="Immunoglobulins"/>
    <property type="match status" value="3"/>
</dbReference>
<evidence type="ECO:0000313" key="11">
    <source>
        <dbReference type="EMBL" id="RZF34069.1"/>
    </source>
</evidence>
<dbReference type="InterPro" id="IPR003599">
    <property type="entry name" value="Ig_sub"/>
</dbReference>
<dbReference type="SUPFAM" id="SSF52058">
    <property type="entry name" value="L domain-like"/>
    <property type="match status" value="1"/>
</dbReference>
<evidence type="ECO:0000256" key="6">
    <source>
        <dbReference type="ARBA" id="ARBA00023157"/>
    </source>
</evidence>
<dbReference type="InterPro" id="IPR013098">
    <property type="entry name" value="Ig_I-set"/>
</dbReference>
<gene>
    <name evidence="11" type="ORF">LSTR_LSTR015502</name>
</gene>
<evidence type="ECO:0000259" key="10">
    <source>
        <dbReference type="PROSITE" id="PS50835"/>
    </source>
</evidence>
<name>A0A482WKN7_LAOST</name>
<dbReference type="SUPFAM" id="SSF48726">
    <property type="entry name" value="Immunoglobulin"/>
    <property type="match status" value="3"/>
</dbReference>
<dbReference type="InterPro" id="IPR032675">
    <property type="entry name" value="LRR_dom_sf"/>
</dbReference>
<protein>
    <recommendedName>
        <fullName evidence="10">Ig-like domain-containing protein</fullName>
    </recommendedName>
</protein>
<dbReference type="GO" id="GO:0004601">
    <property type="term" value="F:peroxidase activity"/>
    <property type="evidence" value="ECO:0007669"/>
    <property type="project" value="InterPro"/>
</dbReference>
<dbReference type="InterPro" id="IPR003598">
    <property type="entry name" value="Ig_sub2"/>
</dbReference>
<dbReference type="Pfam" id="PF03098">
    <property type="entry name" value="An_peroxidase"/>
    <property type="match status" value="1"/>
</dbReference>
<organism evidence="11 12">
    <name type="scientific">Laodelphax striatellus</name>
    <name type="common">Small brown planthopper</name>
    <name type="synonym">Delphax striatella</name>
    <dbReference type="NCBI Taxonomy" id="195883"/>
    <lineage>
        <taxon>Eukaryota</taxon>
        <taxon>Metazoa</taxon>
        <taxon>Ecdysozoa</taxon>
        <taxon>Arthropoda</taxon>
        <taxon>Hexapoda</taxon>
        <taxon>Insecta</taxon>
        <taxon>Pterygota</taxon>
        <taxon>Neoptera</taxon>
        <taxon>Paraneoptera</taxon>
        <taxon>Hemiptera</taxon>
        <taxon>Auchenorrhyncha</taxon>
        <taxon>Fulgoroidea</taxon>
        <taxon>Delphacidae</taxon>
        <taxon>Criomorphinae</taxon>
        <taxon>Laodelphax</taxon>
    </lineage>
</organism>
<evidence type="ECO:0000256" key="4">
    <source>
        <dbReference type="ARBA" id="ARBA00022737"/>
    </source>
</evidence>
<dbReference type="InterPro" id="IPR001611">
    <property type="entry name" value="Leu-rich_rpt"/>
</dbReference>
<dbReference type="InterPro" id="IPR037120">
    <property type="entry name" value="Haem_peroxidase_sf_animal"/>
</dbReference>
<comment type="caution">
    <text evidence="11">The sequence shown here is derived from an EMBL/GenBank/DDBJ whole genome shotgun (WGS) entry which is preliminary data.</text>
</comment>
<keyword evidence="3" id="KW-0732">Signal</keyword>
<dbReference type="AlphaFoldDB" id="A0A482WKN7"/>
<dbReference type="SMART" id="SM00369">
    <property type="entry name" value="LRR_TYP"/>
    <property type="match status" value="5"/>
</dbReference>
<dbReference type="FunFam" id="2.60.40.10:FF:000004">
    <property type="entry name" value="DCC isoform 1"/>
    <property type="match status" value="1"/>
</dbReference>